<reference evidence="1 2" key="1">
    <citation type="journal article" date="2019" name="Nat. Microbiol.">
        <title>Mediterranean grassland soil C-N compound turnover is dependent on rainfall and depth, and is mediated by genomically divergent microorganisms.</title>
        <authorList>
            <person name="Diamond S."/>
            <person name="Andeer P.F."/>
            <person name="Li Z."/>
            <person name="Crits-Christoph A."/>
            <person name="Burstein D."/>
            <person name="Anantharaman K."/>
            <person name="Lane K.R."/>
            <person name="Thomas B.C."/>
            <person name="Pan C."/>
            <person name="Northen T.R."/>
            <person name="Banfield J.F."/>
        </authorList>
    </citation>
    <scope>NUCLEOTIDE SEQUENCE [LARGE SCALE GENOMIC DNA]</scope>
    <source>
        <strain evidence="1">NP_7</strain>
    </source>
</reference>
<dbReference type="AlphaFoldDB" id="A0A537J5B1"/>
<gene>
    <name evidence="1" type="ORF">E6H04_11875</name>
</gene>
<evidence type="ECO:0000313" key="2">
    <source>
        <dbReference type="Proteomes" id="UP000320048"/>
    </source>
</evidence>
<dbReference type="Proteomes" id="UP000320048">
    <property type="component" value="Unassembled WGS sequence"/>
</dbReference>
<comment type="caution">
    <text evidence="1">The sequence shown here is derived from an EMBL/GenBank/DDBJ whole genome shotgun (WGS) entry which is preliminary data.</text>
</comment>
<organism evidence="1 2">
    <name type="scientific">Candidatus Segetimicrobium genomatis</name>
    <dbReference type="NCBI Taxonomy" id="2569760"/>
    <lineage>
        <taxon>Bacteria</taxon>
        <taxon>Bacillati</taxon>
        <taxon>Candidatus Sysuimicrobiota</taxon>
        <taxon>Candidatus Sysuimicrobiia</taxon>
        <taxon>Candidatus Sysuimicrobiales</taxon>
        <taxon>Candidatus Segetimicrobiaceae</taxon>
        <taxon>Candidatus Segetimicrobium</taxon>
    </lineage>
</organism>
<evidence type="ECO:0000313" key="1">
    <source>
        <dbReference type="EMBL" id="TMI78744.1"/>
    </source>
</evidence>
<sequence length="102" mass="11566">MPSSHRFFSATVVAGRLHILGLPSTGPWDFARLEWRDEPEVDTLVNPRAGDRKITMPEELRAIVTTSAVPRRFLWIHESLVEDARRLWEGTKGARNVGTSSR</sequence>
<accession>A0A537J5B1</accession>
<proteinExistence type="predicted"/>
<protein>
    <submittedName>
        <fullName evidence="1">Uncharacterized protein</fullName>
    </submittedName>
</protein>
<name>A0A537J5B1_9BACT</name>
<dbReference type="EMBL" id="VBAO01000345">
    <property type="protein sequence ID" value="TMI78744.1"/>
    <property type="molecule type" value="Genomic_DNA"/>
</dbReference>